<accession>A0A5C6EQ79</accession>
<evidence type="ECO:0000313" key="2">
    <source>
        <dbReference type="EMBL" id="TWU49711.1"/>
    </source>
</evidence>
<organism evidence="2 3">
    <name type="scientific">Rubripirellula reticaptiva</name>
    <dbReference type="NCBI Taxonomy" id="2528013"/>
    <lineage>
        <taxon>Bacteria</taxon>
        <taxon>Pseudomonadati</taxon>
        <taxon>Planctomycetota</taxon>
        <taxon>Planctomycetia</taxon>
        <taxon>Pirellulales</taxon>
        <taxon>Pirellulaceae</taxon>
        <taxon>Rubripirellula</taxon>
    </lineage>
</organism>
<dbReference type="InterPro" id="IPR011446">
    <property type="entry name" value="BBP7"/>
</dbReference>
<evidence type="ECO:0000256" key="1">
    <source>
        <dbReference type="SAM" id="MobiDB-lite"/>
    </source>
</evidence>
<feature type="region of interest" description="Disordered" evidence="1">
    <location>
        <begin position="60"/>
        <end position="146"/>
    </location>
</feature>
<reference evidence="2 3" key="1">
    <citation type="submission" date="2019-02" db="EMBL/GenBank/DDBJ databases">
        <title>Deep-cultivation of Planctomycetes and their phenomic and genomic characterization uncovers novel biology.</title>
        <authorList>
            <person name="Wiegand S."/>
            <person name="Jogler M."/>
            <person name="Boedeker C."/>
            <person name="Pinto D."/>
            <person name="Vollmers J."/>
            <person name="Rivas-Marin E."/>
            <person name="Kohn T."/>
            <person name="Peeters S.H."/>
            <person name="Heuer A."/>
            <person name="Rast P."/>
            <person name="Oberbeckmann S."/>
            <person name="Bunk B."/>
            <person name="Jeske O."/>
            <person name="Meyerdierks A."/>
            <person name="Storesund J.E."/>
            <person name="Kallscheuer N."/>
            <person name="Luecker S."/>
            <person name="Lage O.M."/>
            <person name="Pohl T."/>
            <person name="Merkel B.J."/>
            <person name="Hornburger P."/>
            <person name="Mueller R.-W."/>
            <person name="Bruemmer F."/>
            <person name="Labrenz M."/>
            <person name="Spormann A.M."/>
            <person name="Op Den Camp H."/>
            <person name="Overmann J."/>
            <person name="Amann R."/>
            <person name="Jetten M.S.M."/>
            <person name="Mascher T."/>
            <person name="Medema M.H."/>
            <person name="Devos D.P."/>
            <person name="Kaster A.-K."/>
            <person name="Ovreas L."/>
            <person name="Rohde M."/>
            <person name="Galperin M.Y."/>
            <person name="Jogler C."/>
        </authorList>
    </citation>
    <scope>NUCLEOTIDE SEQUENCE [LARGE SCALE GENOMIC DNA]</scope>
    <source>
        <strain evidence="2 3">Poly59</strain>
    </source>
</reference>
<evidence type="ECO:0000313" key="3">
    <source>
        <dbReference type="Proteomes" id="UP000317977"/>
    </source>
</evidence>
<dbReference type="Proteomes" id="UP000317977">
    <property type="component" value="Unassembled WGS sequence"/>
</dbReference>
<proteinExistence type="predicted"/>
<dbReference type="EMBL" id="SJPX01000004">
    <property type="protein sequence ID" value="TWU49711.1"/>
    <property type="molecule type" value="Genomic_DNA"/>
</dbReference>
<keyword evidence="3" id="KW-1185">Reference proteome</keyword>
<feature type="compositionally biased region" description="Polar residues" evidence="1">
    <location>
        <begin position="86"/>
        <end position="103"/>
    </location>
</feature>
<comment type="caution">
    <text evidence="2">The sequence shown here is derived from an EMBL/GenBank/DDBJ whole genome shotgun (WGS) entry which is preliminary data.</text>
</comment>
<protein>
    <submittedName>
        <fullName evidence="2">Uncharacterized protein</fullName>
    </submittedName>
</protein>
<sequence>MCRRKAEFAVWFFPGGKTISVLFHDTPSKHPMVKPVLTFQRTISFSLVALVIATCGPVASAQNQSNTSSSSRRSVRTTEKAARANWQPTRETTKSGNTQSSTLVEAAVEPAFELKPAPARQTKTKKSVRPVGHVSSRGIPVPPDDSMSIVDSTYSNYDEHEILDGQVMMSPMEGEVIYEGDMSSSSCDSMGGCGCGDVFCTGGCDSMGGGCNSGTCGSSGCSTCGELISPNAWRPCVTLCLPQDGWFSAEYLMWFQDGMELPPLVTTSPTGTNVNQAGVLGGPSSILFGGNKVLEDSIDGFRFNFGVWLDGCHTWGLGGEYFKIGQESESFSATSSGATILARPFFNVNPTTGAAREDAELVSFPNVIAGTVSATASSELFGTGIHLRHLRMANEGCTSGLFCGCPGHFCSRQEVMFGYRYLQLDESVNIRENLRGIDPVSTFNIHDSFETQNQFNGFDLGWKYRRTRGYWSADAMLRMAFGVTNQTVRINGSTVSTDSTGTQVSSSGGLLAQRTNIGVYEQDEFSVIPQLDLNLGYQLTDHLRATVGYTFLYWSNVVRPGDQIDRDLNPALLPPEQDPFTGASRPGFKFDTTDYWAQGLSIGGEYRW</sequence>
<dbReference type="AlphaFoldDB" id="A0A5C6EQ79"/>
<dbReference type="Pfam" id="PF07585">
    <property type="entry name" value="BBP7"/>
    <property type="match status" value="1"/>
</dbReference>
<feature type="compositionally biased region" description="Low complexity" evidence="1">
    <location>
        <begin position="60"/>
        <end position="72"/>
    </location>
</feature>
<name>A0A5C6EQ79_9BACT</name>
<gene>
    <name evidence="2" type="ORF">Poly59_43350</name>
</gene>